<keyword evidence="1" id="KW-1133">Transmembrane helix</keyword>
<reference evidence="2" key="1">
    <citation type="submission" date="2020-05" db="EMBL/GenBank/DDBJ databases">
        <authorList>
            <person name="Chiriac C."/>
            <person name="Salcher M."/>
            <person name="Ghai R."/>
            <person name="Kavagutti S V."/>
        </authorList>
    </citation>
    <scope>NUCLEOTIDE SEQUENCE</scope>
</reference>
<dbReference type="EMBL" id="LR797252">
    <property type="protein sequence ID" value="CAB4196958.1"/>
    <property type="molecule type" value="Genomic_DNA"/>
</dbReference>
<name>A0A6J5RTP5_9CAUD</name>
<feature type="transmembrane region" description="Helical" evidence="1">
    <location>
        <begin position="12"/>
        <end position="37"/>
    </location>
</feature>
<evidence type="ECO:0000313" key="2">
    <source>
        <dbReference type="EMBL" id="CAB4196958.1"/>
    </source>
</evidence>
<sequence length="119" mass="13925">MFEYLYTKLSLLLSTPIVIQIVALIIIFGTIIYWAFFSDSIRNNNEKKKQKEIDIQNIKKISLIKMVSDDREEIENFISSNVEILPNDIIVKLVERIEVIKSDKLLFDESNKNFDKLGK</sequence>
<evidence type="ECO:0000256" key="1">
    <source>
        <dbReference type="SAM" id="Phobius"/>
    </source>
</evidence>
<keyword evidence="1" id="KW-0812">Transmembrane</keyword>
<organism evidence="2">
    <name type="scientific">uncultured Caudovirales phage</name>
    <dbReference type="NCBI Taxonomy" id="2100421"/>
    <lineage>
        <taxon>Viruses</taxon>
        <taxon>Duplodnaviria</taxon>
        <taxon>Heunggongvirae</taxon>
        <taxon>Uroviricota</taxon>
        <taxon>Caudoviricetes</taxon>
        <taxon>Peduoviridae</taxon>
        <taxon>Maltschvirus</taxon>
        <taxon>Maltschvirus maltsch</taxon>
    </lineage>
</organism>
<gene>
    <name evidence="2" type="ORF">UFOVP1290_478</name>
</gene>
<protein>
    <submittedName>
        <fullName evidence="2">Uncharacterized protein</fullName>
    </submittedName>
</protein>
<keyword evidence="1" id="KW-0472">Membrane</keyword>
<accession>A0A6J5RTP5</accession>
<proteinExistence type="predicted"/>